<dbReference type="InterPro" id="IPR004911">
    <property type="entry name" value="Interferon-induced_GILT"/>
</dbReference>
<evidence type="ECO:0000313" key="7">
    <source>
        <dbReference type="EMBL" id="KAL2455089.1"/>
    </source>
</evidence>
<comment type="subcellular location">
    <subcellularLocation>
        <location evidence="1">Secreted</location>
    </subcellularLocation>
</comment>
<dbReference type="PANTHER" id="PTHR13234:SF8">
    <property type="entry name" value="GAMMA-INTERFERON-INDUCIBLE LYSOSOMAL THIOL REDUCTASE"/>
    <property type="match status" value="1"/>
</dbReference>
<evidence type="ECO:0000313" key="9">
    <source>
        <dbReference type="EMBL" id="KAL2557233.1"/>
    </source>
</evidence>
<organism evidence="9 11">
    <name type="scientific">Forsythia ovata</name>
    <dbReference type="NCBI Taxonomy" id="205694"/>
    <lineage>
        <taxon>Eukaryota</taxon>
        <taxon>Viridiplantae</taxon>
        <taxon>Streptophyta</taxon>
        <taxon>Embryophyta</taxon>
        <taxon>Tracheophyta</taxon>
        <taxon>Spermatophyta</taxon>
        <taxon>Magnoliopsida</taxon>
        <taxon>eudicotyledons</taxon>
        <taxon>Gunneridae</taxon>
        <taxon>Pentapetalae</taxon>
        <taxon>asterids</taxon>
        <taxon>lamiids</taxon>
        <taxon>Lamiales</taxon>
        <taxon>Oleaceae</taxon>
        <taxon>Forsythieae</taxon>
        <taxon>Forsythia</taxon>
    </lineage>
</organism>
<evidence type="ECO:0000256" key="1">
    <source>
        <dbReference type="ARBA" id="ARBA00004613"/>
    </source>
</evidence>
<protein>
    <submittedName>
        <fullName evidence="9">Gamma-interferon-inducible lysosomal thiol reductase</fullName>
    </submittedName>
</protein>
<name>A0ABD1X5H6_9LAMI</name>
<evidence type="ECO:0000256" key="2">
    <source>
        <dbReference type="ARBA" id="ARBA00005679"/>
    </source>
</evidence>
<comment type="caution">
    <text evidence="9">The sequence shown here is derived from an EMBL/GenBank/DDBJ whole genome shotgun (WGS) entry which is preliminary data.</text>
</comment>
<proteinExistence type="inferred from homology"/>
<dbReference type="EMBL" id="JBFOLJ010000139">
    <property type="protein sequence ID" value="KAL2455089.1"/>
    <property type="molecule type" value="Genomic_DNA"/>
</dbReference>
<dbReference type="Pfam" id="PF03227">
    <property type="entry name" value="GILT"/>
    <property type="match status" value="1"/>
</dbReference>
<dbReference type="EMBL" id="JBFOLJ010000001">
    <property type="protein sequence ID" value="KAL2557233.1"/>
    <property type="molecule type" value="Genomic_DNA"/>
</dbReference>
<accession>A0ABD1X5H6</accession>
<comment type="similarity">
    <text evidence="2">Belongs to the GILT family.</text>
</comment>
<keyword evidence="5" id="KW-0325">Glycoprotein</keyword>
<reference evidence="9" key="2">
    <citation type="submission" date="2024-07" db="EMBL/GenBank/DDBJ databases">
        <title>Two chromosome-level genome assemblies of Korean endemic species Abeliophyllum distichum and Forsythia ovata (Oleaceae).</title>
        <authorList>
            <person name="Mun J.H."/>
        </authorList>
    </citation>
    <scope>NUCLEOTIDE SEQUENCE</scope>
    <source>
        <strain evidence="9">KNKB202402200001</strain>
        <tissue evidence="9">Leaf</tissue>
    </source>
</reference>
<evidence type="ECO:0000256" key="5">
    <source>
        <dbReference type="ARBA" id="ARBA00023180"/>
    </source>
</evidence>
<dbReference type="PROSITE" id="PS51257">
    <property type="entry name" value="PROKAR_LIPOPROTEIN"/>
    <property type="match status" value="1"/>
</dbReference>
<evidence type="ECO:0000256" key="3">
    <source>
        <dbReference type="ARBA" id="ARBA00022525"/>
    </source>
</evidence>
<dbReference type="Proteomes" id="UP001604277">
    <property type="component" value="Unassembled WGS sequence"/>
</dbReference>
<dbReference type="GO" id="GO:0005576">
    <property type="term" value="C:extracellular region"/>
    <property type="evidence" value="ECO:0007669"/>
    <property type="project" value="UniProtKB-SubCell"/>
</dbReference>
<keyword evidence="4 6" id="KW-0732">Signal</keyword>
<evidence type="ECO:0000313" key="10">
    <source>
        <dbReference type="EMBL" id="KAL2557247.1"/>
    </source>
</evidence>
<evidence type="ECO:0000256" key="6">
    <source>
        <dbReference type="SAM" id="SignalP"/>
    </source>
</evidence>
<evidence type="ECO:0000313" key="11">
    <source>
        <dbReference type="Proteomes" id="UP001604277"/>
    </source>
</evidence>
<dbReference type="AlphaFoldDB" id="A0ABD1X5H6"/>
<dbReference type="PANTHER" id="PTHR13234">
    <property type="entry name" value="GAMMA-INTERFERON INDUCIBLE LYSOSOMAL THIOL REDUCTASE GILT"/>
    <property type="match status" value="1"/>
</dbReference>
<keyword evidence="11" id="KW-1185">Reference proteome</keyword>
<gene>
    <name evidence="8" type="ORF">Fot_01941</name>
    <name evidence="9" type="ORF">Fot_01972</name>
    <name evidence="10" type="ORF">Fot_01986</name>
    <name evidence="7" type="ORF">Fot_57830</name>
</gene>
<reference evidence="11" key="1">
    <citation type="submission" date="2024-07" db="EMBL/GenBank/DDBJ databases">
        <title>Two chromosome-level genome assemblies of Korean endemic species Abeliophyllum distichum and Forsythia ovata (Oleaceae).</title>
        <authorList>
            <person name="Jang H."/>
        </authorList>
    </citation>
    <scope>NUCLEOTIDE SEQUENCE [LARGE SCALE GENOMIC DNA]</scope>
</reference>
<evidence type="ECO:0000256" key="4">
    <source>
        <dbReference type="ARBA" id="ARBA00022729"/>
    </source>
</evidence>
<feature type="chain" id="PRO_5044723672" evidence="6">
    <location>
        <begin position="34"/>
        <end position="140"/>
    </location>
</feature>
<dbReference type="EMBL" id="JBFOLJ010000001">
    <property type="protein sequence ID" value="KAL2557247.1"/>
    <property type="molecule type" value="Genomic_DNA"/>
</dbReference>
<sequence>MESHRRLIPFLSLGNHLWILLIISCLFVNHCSGSSINGGGSEKEKVTLELYYESLCPYCSNLIVNYLYKLFDSGVIAITQLKLVPYGNAKIRANGTITCQDYRNFISYICKAYNGTSVPSVCSESSVGVILASLPYRTNN</sequence>
<evidence type="ECO:0000313" key="8">
    <source>
        <dbReference type="EMBL" id="KAL2557202.1"/>
    </source>
</evidence>
<keyword evidence="3" id="KW-0964">Secreted</keyword>
<feature type="signal peptide" evidence="6">
    <location>
        <begin position="1"/>
        <end position="33"/>
    </location>
</feature>
<dbReference type="EMBL" id="JBFOLJ010000001">
    <property type="protein sequence ID" value="KAL2557202.1"/>
    <property type="molecule type" value="Genomic_DNA"/>
</dbReference>